<protein>
    <submittedName>
        <fullName evidence="4">Putative peptidoglycan binding domain-containing protein</fullName>
    </submittedName>
</protein>
<sequence>MKRCAVWIVAAAFGAVAQGAIAQSANVGGIVADAPVTGTWIQLEAQPTLTAAETRVRVYAGQADATTAATIAGFSVGPTWYAVVSGPYADRAAAQDGLRALRAQGLAPSDAFLTNGDSFSRRFWPVAGATVATAPAVTITTPPATAPDTARPGDPAAAPDAAPQIVVTIPSPAPEESLQDARVSEQALTQEQKEQLQTALGDAGFYDATVDGAFGRGTRAAMEAWQLANGFSPTGVLTTTQRKRLVDAYNAVLAGLDLQRVRDSAAGVEVLIPTAVVTFAGYEPPFARFGPAGDLPAQVLLISQTGDANRLAGLYEILQTLDIFPADGPRARTETGFEIAGTGSDLQSYATATLTGDTIKGFALIWPAGDAARFERLRSEMAASFTATDGVLDPALTAPGTDQAIDLIAGLEIRTPKTTRSGFYIDDRGRVLTDATGVADCEDITIDGTHTATATLVYAALGLAVLTPQDALSPLAVAAFQTQVPRLQTEVAVAGYPYGGVLARPALTFGRLADVRGLDGDDGVKRVALRAAPGDAGGPVYDNSGAVLGMLLPRATGGDQVLPDDVAFLRSGDAIVAALTGAGIAPQTTDTLTFMPPEALTRRAADTTVLVSCW</sequence>
<dbReference type="InterPro" id="IPR007730">
    <property type="entry name" value="SPOR-like_dom"/>
</dbReference>
<dbReference type="SUPFAM" id="SSF47090">
    <property type="entry name" value="PGBD-like"/>
    <property type="match status" value="1"/>
</dbReference>
<dbReference type="InterPro" id="IPR036365">
    <property type="entry name" value="PGBD-like_sf"/>
</dbReference>
<dbReference type="GO" id="GO:0042834">
    <property type="term" value="F:peptidoglycan binding"/>
    <property type="evidence" value="ECO:0007669"/>
    <property type="project" value="InterPro"/>
</dbReference>
<dbReference type="InterPro" id="IPR009003">
    <property type="entry name" value="Peptidase_S1_PA"/>
</dbReference>
<dbReference type="PROSITE" id="PS51724">
    <property type="entry name" value="SPOR"/>
    <property type="match status" value="1"/>
</dbReference>
<feature type="domain" description="SPOR" evidence="3">
    <location>
        <begin position="33"/>
        <end position="115"/>
    </location>
</feature>
<evidence type="ECO:0000256" key="2">
    <source>
        <dbReference type="SAM" id="SignalP"/>
    </source>
</evidence>
<evidence type="ECO:0000256" key="1">
    <source>
        <dbReference type="SAM" id="MobiDB-lite"/>
    </source>
</evidence>
<evidence type="ECO:0000313" key="4">
    <source>
        <dbReference type="EMBL" id="SEN42907.1"/>
    </source>
</evidence>
<dbReference type="OrthoDB" id="6810892at2"/>
<name>A0A1H8GHE8_9RHOB</name>
<gene>
    <name evidence="4" type="ORF">SAMN04488003_11637</name>
</gene>
<dbReference type="Gene3D" id="1.10.101.10">
    <property type="entry name" value="PGBD-like superfamily/PGBD"/>
    <property type="match status" value="1"/>
</dbReference>
<evidence type="ECO:0000313" key="5">
    <source>
        <dbReference type="Proteomes" id="UP000199585"/>
    </source>
</evidence>
<dbReference type="Pfam" id="PF13365">
    <property type="entry name" value="Trypsin_2"/>
    <property type="match status" value="1"/>
</dbReference>
<evidence type="ECO:0000259" key="3">
    <source>
        <dbReference type="PROSITE" id="PS51724"/>
    </source>
</evidence>
<feature type="signal peptide" evidence="2">
    <location>
        <begin position="1"/>
        <end position="22"/>
    </location>
</feature>
<organism evidence="4 5">
    <name type="scientific">Loktanella fryxellensis</name>
    <dbReference type="NCBI Taxonomy" id="245187"/>
    <lineage>
        <taxon>Bacteria</taxon>
        <taxon>Pseudomonadati</taxon>
        <taxon>Pseudomonadota</taxon>
        <taxon>Alphaproteobacteria</taxon>
        <taxon>Rhodobacterales</taxon>
        <taxon>Roseobacteraceae</taxon>
        <taxon>Loktanella</taxon>
    </lineage>
</organism>
<dbReference type="STRING" id="245187.SAMN04488003_11637"/>
<reference evidence="4 5" key="1">
    <citation type="submission" date="2016-10" db="EMBL/GenBank/DDBJ databases">
        <authorList>
            <person name="de Groot N.N."/>
        </authorList>
    </citation>
    <scope>NUCLEOTIDE SEQUENCE [LARGE SCALE GENOMIC DNA]</scope>
    <source>
        <strain evidence="4 5">DSM 16213</strain>
    </source>
</reference>
<feature type="region of interest" description="Disordered" evidence="1">
    <location>
        <begin position="139"/>
        <end position="159"/>
    </location>
</feature>
<dbReference type="SUPFAM" id="SSF50494">
    <property type="entry name" value="Trypsin-like serine proteases"/>
    <property type="match status" value="1"/>
</dbReference>
<dbReference type="Pfam" id="PF05036">
    <property type="entry name" value="SPOR"/>
    <property type="match status" value="1"/>
</dbReference>
<dbReference type="Proteomes" id="UP000199585">
    <property type="component" value="Unassembled WGS sequence"/>
</dbReference>
<keyword evidence="2" id="KW-0732">Signal</keyword>
<dbReference type="RefSeq" id="WP_089903968.1">
    <property type="nucleotide sequence ID" value="NZ_FOCI01000016.1"/>
</dbReference>
<dbReference type="Pfam" id="PF01471">
    <property type="entry name" value="PG_binding_1"/>
    <property type="match status" value="1"/>
</dbReference>
<keyword evidence="5" id="KW-1185">Reference proteome</keyword>
<dbReference type="AlphaFoldDB" id="A0A1H8GHE8"/>
<accession>A0A1H8GHE8</accession>
<dbReference type="EMBL" id="FOCI01000016">
    <property type="protein sequence ID" value="SEN42907.1"/>
    <property type="molecule type" value="Genomic_DNA"/>
</dbReference>
<dbReference type="InterPro" id="IPR002477">
    <property type="entry name" value="Peptidoglycan-bd-like"/>
</dbReference>
<feature type="chain" id="PRO_5011451709" evidence="2">
    <location>
        <begin position="23"/>
        <end position="614"/>
    </location>
</feature>
<dbReference type="Gene3D" id="2.40.10.120">
    <property type="match status" value="1"/>
</dbReference>
<dbReference type="InterPro" id="IPR036366">
    <property type="entry name" value="PGBDSf"/>
</dbReference>
<proteinExistence type="predicted"/>